<dbReference type="AlphaFoldDB" id="A0A3L8RVU9"/>
<comment type="caution">
    <text evidence="1">The sequence shown here is derived from an EMBL/GenBank/DDBJ whole genome shotgun (WGS) entry which is preliminary data.</text>
</comment>
<evidence type="ECO:0000313" key="1">
    <source>
        <dbReference type="EMBL" id="RLV88898.1"/>
    </source>
</evidence>
<protein>
    <submittedName>
        <fullName evidence="1">Uncharacterized protein</fullName>
    </submittedName>
</protein>
<dbReference type="STRING" id="44316.ENSEGOP00005009934"/>
<name>A0A3L8RVU9_CHLGU</name>
<dbReference type="OrthoDB" id="25887at2759"/>
<sequence length="80" mass="8673">GAAGAAPQGSEEQQRSKEILVETPGLAALQRVRPAEEAGAPISDCCSLRVRSESGERTHELRMLLTDTIGDLRQHLTHIR</sequence>
<accession>A0A3L8RVU9</accession>
<reference evidence="1 2" key="1">
    <citation type="journal article" date="2018" name="Proc. R. Soc. B">
        <title>A non-coding region near Follistatin controls head colour polymorphism in the Gouldian finch.</title>
        <authorList>
            <person name="Toomey M.B."/>
            <person name="Marques C.I."/>
            <person name="Andrade P."/>
            <person name="Araujo P.M."/>
            <person name="Sabatino S."/>
            <person name="Gazda M.A."/>
            <person name="Afonso S."/>
            <person name="Lopes R.J."/>
            <person name="Corbo J.C."/>
            <person name="Carneiro M."/>
        </authorList>
    </citation>
    <scope>NUCLEOTIDE SEQUENCE [LARGE SCALE GENOMIC DNA]</scope>
    <source>
        <strain evidence="1">Red01</strain>
        <tissue evidence="1">Muscle</tissue>
    </source>
</reference>
<feature type="non-terminal residue" evidence="1">
    <location>
        <position position="1"/>
    </location>
</feature>
<proteinExistence type="predicted"/>
<keyword evidence="2" id="KW-1185">Reference proteome</keyword>
<dbReference type="Proteomes" id="UP000276834">
    <property type="component" value="Unassembled WGS sequence"/>
</dbReference>
<gene>
    <name evidence="1" type="ORF">DV515_00015194</name>
</gene>
<dbReference type="EMBL" id="QUSF01000165">
    <property type="protein sequence ID" value="RLV88898.1"/>
    <property type="molecule type" value="Genomic_DNA"/>
</dbReference>
<organism evidence="1 2">
    <name type="scientific">Chloebia gouldiae</name>
    <name type="common">Gouldian finch</name>
    <name type="synonym">Erythrura gouldiae</name>
    <dbReference type="NCBI Taxonomy" id="44316"/>
    <lineage>
        <taxon>Eukaryota</taxon>
        <taxon>Metazoa</taxon>
        <taxon>Chordata</taxon>
        <taxon>Craniata</taxon>
        <taxon>Vertebrata</taxon>
        <taxon>Euteleostomi</taxon>
        <taxon>Archelosauria</taxon>
        <taxon>Archosauria</taxon>
        <taxon>Dinosauria</taxon>
        <taxon>Saurischia</taxon>
        <taxon>Theropoda</taxon>
        <taxon>Coelurosauria</taxon>
        <taxon>Aves</taxon>
        <taxon>Neognathae</taxon>
        <taxon>Neoaves</taxon>
        <taxon>Telluraves</taxon>
        <taxon>Australaves</taxon>
        <taxon>Passeriformes</taxon>
        <taxon>Passeroidea</taxon>
        <taxon>Passeridae</taxon>
        <taxon>Chloebia</taxon>
    </lineage>
</organism>
<evidence type="ECO:0000313" key="2">
    <source>
        <dbReference type="Proteomes" id="UP000276834"/>
    </source>
</evidence>